<dbReference type="AlphaFoldDB" id="A0A6A6WAG4"/>
<name>A0A6A6WAG4_9PEZI</name>
<evidence type="ECO:0000313" key="2">
    <source>
        <dbReference type="EMBL" id="KAF2758111.1"/>
    </source>
</evidence>
<dbReference type="EMBL" id="ML996572">
    <property type="protein sequence ID" value="KAF2758111.1"/>
    <property type="molecule type" value="Genomic_DNA"/>
</dbReference>
<feature type="region of interest" description="Disordered" evidence="1">
    <location>
        <begin position="288"/>
        <end position="309"/>
    </location>
</feature>
<protein>
    <recommendedName>
        <fullName evidence="4">Nucleotide-diphospho-sugar transferase domain-containing protein</fullName>
    </recommendedName>
</protein>
<dbReference type="OrthoDB" id="10421126at2759"/>
<evidence type="ECO:0008006" key="4">
    <source>
        <dbReference type="Google" id="ProtNLM"/>
    </source>
</evidence>
<proteinExistence type="predicted"/>
<dbReference type="GeneID" id="54482255"/>
<gene>
    <name evidence="2" type="ORF">EJ05DRAFT_377420</name>
</gene>
<sequence length="309" mass="35145">MTAAHKASNLAWKRTLGVMLAVRLGWEFVFFVDDDITPYTDGRLTLSAEHLAYALRAMREDSDLQAVSWPSIHMADNGVVGHARPLVGLGQDVFVSGSAILLRVTTHMAFFPYSMYNEDWLMMVQLVAAAPNWTRALARAGGVRQKPYDCFSLQRALHEEPGELVGEGLMSMIEDHGPALINKGNVDFWARVKQHRRELLYWVIRKRNDGQLVTWSRDETPLTTDPVTGAMNAALWSNDKVTPEDLRRWVHVWWQDQTYWRSVLLTLADEAKQRPKVPATAIPQFLSQPRDPWVNKDGEGVRKEVKARV</sequence>
<dbReference type="Proteomes" id="UP000799437">
    <property type="component" value="Unassembled WGS sequence"/>
</dbReference>
<reference evidence="2" key="1">
    <citation type="journal article" date="2020" name="Stud. Mycol.">
        <title>101 Dothideomycetes genomes: a test case for predicting lifestyles and emergence of pathogens.</title>
        <authorList>
            <person name="Haridas S."/>
            <person name="Albert R."/>
            <person name="Binder M."/>
            <person name="Bloem J."/>
            <person name="Labutti K."/>
            <person name="Salamov A."/>
            <person name="Andreopoulos B."/>
            <person name="Baker S."/>
            <person name="Barry K."/>
            <person name="Bills G."/>
            <person name="Bluhm B."/>
            <person name="Cannon C."/>
            <person name="Castanera R."/>
            <person name="Culley D."/>
            <person name="Daum C."/>
            <person name="Ezra D."/>
            <person name="Gonzalez J."/>
            <person name="Henrissat B."/>
            <person name="Kuo A."/>
            <person name="Liang C."/>
            <person name="Lipzen A."/>
            <person name="Lutzoni F."/>
            <person name="Magnuson J."/>
            <person name="Mondo S."/>
            <person name="Nolan M."/>
            <person name="Ohm R."/>
            <person name="Pangilinan J."/>
            <person name="Park H.-J."/>
            <person name="Ramirez L."/>
            <person name="Alfaro M."/>
            <person name="Sun H."/>
            <person name="Tritt A."/>
            <person name="Yoshinaga Y."/>
            <person name="Zwiers L.-H."/>
            <person name="Turgeon B."/>
            <person name="Goodwin S."/>
            <person name="Spatafora J."/>
            <person name="Crous P."/>
            <person name="Grigoriev I."/>
        </authorList>
    </citation>
    <scope>NUCLEOTIDE SEQUENCE</scope>
    <source>
        <strain evidence="2">CBS 121739</strain>
    </source>
</reference>
<keyword evidence="3" id="KW-1185">Reference proteome</keyword>
<evidence type="ECO:0000256" key="1">
    <source>
        <dbReference type="SAM" id="MobiDB-lite"/>
    </source>
</evidence>
<dbReference type="InterPro" id="IPR029044">
    <property type="entry name" value="Nucleotide-diphossugar_trans"/>
</dbReference>
<feature type="compositionally biased region" description="Basic and acidic residues" evidence="1">
    <location>
        <begin position="293"/>
        <end position="309"/>
    </location>
</feature>
<dbReference type="RefSeq" id="XP_033600562.1">
    <property type="nucleotide sequence ID" value="XM_033741201.1"/>
</dbReference>
<evidence type="ECO:0000313" key="3">
    <source>
        <dbReference type="Proteomes" id="UP000799437"/>
    </source>
</evidence>
<dbReference type="SUPFAM" id="SSF53448">
    <property type="entry name" value="Nucleotide-diphospho-sugar transferases"/>
    <property type="match status" value="1"/>
</dbReference>
<organism evidence="2 3">
    <name type="scientific">Pseudovirgaria hyperparasitica</name>
    <dbReference type="NCBI Taxonomy" id="470096"/>
    <lineage>
        <taxon>Eukaryota</taxon>
        <taxon>Fungi</taxon>
        <taxon>Dikarya</taxon>
        <taxon>Ascomycota</taxon>
        <taxon>Pezizomycotina</taxon>
        <taxon>Dothideomycetes</taxon>
        <taxon>Dothideomycetes incertae sedis</taxon>
        <taxon>Acrospermales</taxon>
        <taxon>Acrospermaceae</taxon>
        <taxon>Pseudovirgaria</taxon>
    </lineage>
</organism>
<accession>A0A6A6WAG4</accession>